<proteinExistence type="predicted"/>
<accession>D4DQV6</accession>
<name>D4DQV6_NEIEG</name>
<dbReference type="EMBL" id="ADBF01000042">
    <property type="protein sequence ID" value="EFE49704.1"/>
    <property type="molecule type" value="Genomic_DNA"/>
</dbReference>
<dbReference type="Proteomes" id="UP000005536">
    <property type="component" value="Unassembled WGS sequence"/>
</dbReference>
<keyword evidence="1" id="KW-1133">Transmembrane helix</keyword>
<evidence type="ECO:0000313" key="3">
    <source>
        <dbReference type="Proteomes" id="UP000005536"/>
    </source>
</evidence>
<sequence>MPKKLLPKLLKMLKKLPKMLKKLLQMLKKPPLKLLQKPLLNNPRRFVCPGRLKPFFETGFQTASFHELPYRENIMQGDLLPIVIGSIVGGLFGGILSIVILWVMSNKAQRTYPALSIPVPNGARYSPDFELWAQLNKYRRTEENCYTKGRGLLTSSTEIRFHGNEMEIVEVVNFLFAKRRFAINAPVMFGKPVRRHKIKQINKLLTHWQCPPIEFGKPSDGLRFNR</sequence>
<protein>
    <submittedName>
        <fullName evidence="2">Uncharacterized protein</fullName>
    </submittedName>
</protein>
<feature type="transmembrane region" description="Helical" evidence="1">
    <location>
        <begin position="79"/>
        <end position="103"/>
    </location>
</feature>
<keyword evidence="1" id="KW-0812">Transmembrane</keyword>
<dbReference type="STRING" id="546263.NELON_03700"/>
<gene>
    <name evidence="2" type="ORF">NEIELOOT_01447</name>
</gene>
<comment type="caution">
    <text evidence="2">The sequence shown here is derived from an EMBL/GenBank/DDBJ whole genome shotgun (WGS) entry which is preliminary data.</text>
</comment>
<keyword evidence="1" id="KW-0472">Membrane</keyword>
<dbReference type="AlphaFoldDB" id="D4DQV6"/>
<evidence type="ECO:0000256" key="1">
    <source>
        <dbReference type="SAM" id="Phobius"/>
    </source>
</evidence>
<organism evidence="2 3">
    <name type="scientific">Neisseria elongata subsp. glycolytica ATCC 29315</name>
    <dbReference type="NCBI Taxonomy" id="546263"/>
    <lineage>
        <taxon>Bacteria</taxon>
        <taxon>Pseudomonadati</taxon>
        <taxon>Pseudomonadota</taxon>
        <taxon>Betaproteobacteria</taxon>
        <taxon>Neisseriales</taxon>
        <taxon>Neisseriaceae</taxon>
        <taxon>Neisseria</taxon>
    </lineage>
</organism>
<reference evidence="2 3" key="1">
    <citation type="submission" date="2010-02" db="EMBL/GenBank/DDBJ databases">
        <authorList>
            <person name="Weinstock G."/>
            <person name="Sodergren E."/>
            <person name="Clifton S."/>
            <person name="Fulton L."/>
            <person name="Fulton B."/>
            <person name="Courtney L."/>
            <person name="Fronick C."/>
            <person name="Harrison M."/>
            <person name="Strong C."/>
            <person name="Farmer C."/>
            <person name="Delahaunty K."/>
            <person name="Markovic C."/>
            <person name="Hall O."/>
            <person name="Minx P."/>
            <person name="Tomlinson C."/>
            <person name="Mitreva M."/>
            <person name="Nelson J."/>
            <person name="Hou S."/>
            <person name="Wollam A."/>
            <person name="Pepin K.H."/>
            <person name="Johnson M."/>
            <person name="Bhonagiri V."/>
            <person name="Zhang X."/>
            <person name="Suruliraj S."/>
            <person name="Warren W."/>
            <person name="Chinwalla A."/>
            <person name="Mardis E.R."/>
            <person name="Wilson R.K."/>
        </authorList>
    </citation>
    <scope>NUCLEOTIDE SEQUENCE [LARGE SCALE GENOMIC DNA]</scope>
    <source>
        <strain evidence="2 3">ATCC 29315</strain>
    </source>
</reference>
<evidence type="ECO:0000313" key="2">
    <source>
        <dbReference type="EMBL" id="EFE49704.1"/>
    </source>
</evidence>